<feature type="compositionally biased region" description="Polar residues" evidence="1">
    <location>
        <begin position="233"/>
        <end position="242"/>
    </location>
</feature>
<organism evidence="2 3">
    <name type="scientific">Lentinula detonsa</name>
    <dbReference type="NCBI Taxonomy" id="2804962"/>
    <lineage>
        <taxon>Eukaryota</taxon>
        <taxon>Fungi</taxon>
        <taxon>Dikarya</taxon>
        <taxon>Basidiomycota</taxon>
        <taxon>Agaricomycotina</taxon>
        <taxon>Agaricomycetes</taxon>
        <taxon>Agaricomycetidae</taxon>
        <taxon>Agaricales</taxon>
        <taxon>Marasmiineae</taxon>
        <taxon>Omphalotaceae</taxon>
        <taxon>Lentinula</taxon>
    </lineage>
</organism>
<evidence type="ECO:0000313" key="2">
    <source>
        <dbReference type="EMBL" id="KAJ3739948.1"/>
    </source>
</evidence>
<name>A0A9W8TTU2_9AGAR</name>
<dbReference type="Proteomes" id="UP001142393">
    <property type="component" value="Unassembled WGS sequence"/>
</dbReference>
<reference evidence="2 3" key="1">
    <citation type="journal article" date="2023" name="Proc. Natl. Acad. Sci. U.S.A.">
        <title>A global phylogenomic analysis of the shiitake genus Lentinula.</title>
        <authorList>
            <person name="Sierra-Patev S."/>
            <person name="Min B."/>
            <person name="Naranjo-Ortiz M."/>
            <person name="Looney B."/>
            <person name="Konkel Z."/>
            <person name="Slot J.C."/>
            <person name="Sakamoto Y."/>
            <person name="Steenwyk J.L."/>
            <person name="Rokas A."/>
            <person name="Carro J."/>
            <person name="Camarero S."/>
            <person name="Ferreira P."/>
            <person name="Molpeceres G."/>
            <person name="Ruiz-Duenas F.J."/>
            <person name="Serrano A."/>
            <person name="Henrissat B."/>
            <person name="Drula E."/>
            <person name="Hughes K.W."/>
            <person name="Mata J.L."/>
            <person name="Ishikawa N.K."/>
            <person name="Vargas-Isla R."/>
            <person name="Ushijima S."/>
            <person name="Smith C.A."/>
            <person name="Donoghue J."/>
            <person name="Ahrendt S."/>
            <person name="Andreopoulos W."/>
            <person name="He G."/>
            <person name="LaButti K."/>
            <person name="Lipzen A."/>
            <person name="Ng V."/>
            <person name="Riley R."/>
            <person name="Sandor L."/>
            <person name="Barry K."/>
            <person name="Martinez A.T."/>
            <person name="Xiao Y."/>
            <person name="Gibbons J.G."/>
            <person name="Terashima K."/>
            <person name="Grigoriev I.V."/>
            <person name="Hibbett D."/>
        </authorList>
    </citation>
    <scope>NUCLEOTIDE SEQUENCE [LARGE SCALE GENOMIC DNA]</scope>
    <source>
        <strain evidence="2 3">TFB7810</strain>
    </source>
</reference>
<accession>A0A9W8TTU2</accession>
<feature type="compositionally biased region" description="Basic and acidic residues" evidence="1">
    <location>
        <begin position="120"/>
        <end position="129"/>
    </location>
</feature>
<evidence type="ECO:0000256" key="1">
    <source>
        <dbReference type="SAM" id="MobiDB-lite"/>
    </source>
</evidence>
<proteinExistence type="predicted"/>
<dbReference type="EMBL" id="JANVFU010000016">
    <property type="protein sequence ID" value="KAJ3739948.1"/>
    <property type="molecule type" value="Genomic_DNA"/>
</dbReference>
<feature type="region of interest" description="Disordered" evidence="1">
    <location>
        <begin position="112"/>
        <end position="139"/>
    </location>
</feature>
<dbReference type="AlphaFoldDB" id="A0A9W8TTU2"/>
<feature type="region of interest" description="Disordered" evidence="1">
    <location>
        <begin position="628"/>
        <end position="653"/>
    </location>
</feature>
<feature type="region of interest" description="Disordered" evidence="1">
    <location>
        <begin position="164"/>
        <end position="247"/>
    </location>
</feature>
<evidence type="ECO:0000313" key="3">
    <source>
        <dbReference type="Proteomes" id="UP001142393"/>
    </source>
</evidence>
<protein>
    <submittedName>
        <fullName evidence="2">Uncharacterized protein</fullName>
    </submittedName>
</protein>
<comment type="caution">
    <text evidence="2">The sequence shown here is derived from an EMBL/GenBank/DDBJ whole genome shotgun (WGS) entry which is preliminary data.</text>
</comment>
<feature type="compositionally biased region" description="Low complexity" evidence="1">
    <location>
        <begin position="167"/>
        <end position="180"/>
    </location>
</feature>
<sequence>MDAITMFTGAEGGNLTLDEILDLPEVKELDLDGAPDAAFLAMFAPSADGGSLSPEVGTSEDYEGLWRALDHFNATGELLDLRPQQEPSDNATNPSADSVSPALVHIIDNCDAPFDEDETTDRLFDDSPNDRPVSVPLEPPLAAENTFTNFQQVSEFQFETNIHDVPNSTHHTNASSSNDSVSDHLHGSMPVAGNQPHGNGPTPNLSSSPSDTPAEPLPITPQNDFLQKAGNVPTDQRITSSISRKEVDVTTAEFRTADKRKRIDSNGLETFTEGCTRSHSTVNQDVAQPNPMWVGASSQPGNTNTQMAISQHQPQIQARPVNIFPPIPSFSMPYLYDRSFNHAQASSAPLAPQQQNYTASVMFPPGQVELYSNIPIQQSADFPHFDEQYDQYPGPTNSTVPAGSARTFSQWPAPHQTSQAVIPQTHFQQASATVPYYGQYAGPTNSTVPLGNTRTSSQWLAPYQTPQADIPSTHFLQAAPELTPMKELQFHFENGSGKRSSENPHKRSQYVKMKKSDVPPFVICHWKDSSSSSDSAVECGRRITYEEREKHYEDYHKLSTSAISGICGWVECGRSFGRSRLAKHFNGQHHPFCRFYCDFCEQGYQEEKARDNHMSNCSSARFRTGTSAASAVAGPSGTSVDDGDLHQNKRRRF</sequence>
<gene>
    <name evidence="2" type="ORF">DFH05DRAFT_474485</name>
</gene>
<feature type="compositionally biased region" description="Polar residues" evidence="1">
    <location>
        <begin position="201"/>
        <end position="211"/>
    </location>
</feature>
<keyword evidence="3" id="KW-1185">Reference proteome</keyword>